<sequence>MKRFILAGLTAGILGMWIPSHAVESAKVIAATCFGCHGPNGKTVNKNGYSIVGKPAAVIEKTLLQYKEDKLKGTIMNRLAKGYTDEEIKKVAEYLATLK</sequence>
<dbReference type="HOGENOM" id="CLU_128253_2_3_0"/>
<feature type="signal peptide" evidence="7">
    <location>
        <begin position="1"/>
        <end position="22"/>
    </location>
</feature>
<evidence type="ECO:0000256" key="1">
    <source>
        <dbReference type="ARBA" id="ARBA00022448"/>
    </source>
</evidence>
<dbReference type="PROSITE" id="PS51007">
    <property type="entry name" value="CYTC"/>
    <property type="match status" value="1"/>
</dbReference>
<keyword evidence="1" id="KW-0813">Transport</keyword>
<organism evidence="9 10">
    <name type="scientific">Sulfurihydrogenibium azorense (strain DSM 15241 / OCM 825 / Az-Fu1)</name>
    <dbReference type="NCBI Taxonomy" id="204536"/>
    <lineage>
        <taxon>Bacteria</taxon>
        <taxon>Pseudomonadati</taxon>
        <taxon>Aquificota</taxon>
        <taxon>Aquificia</taxon>
        <taxon>Aquificales</taxon>
        <taxon>Hydrogenothermaceae</taxon>
        <taxon>Sulfurihydrogenibium</taxon>
    </lineage>
</organism>
<keyword evidence="7" id="KW-0732">Signal</keyword>
<proteinExistence type="predicted"/>
<keyword evidence="5 6" id="KW-0408">Iron</keyword>
<protein>
    <submittedName>
        <fullName evidence="9">Flavocytochrome</fullName>
    </submittedName>
</protein>
<evidence type="ECO:0000256" key="3">
    <source>
        <dbReference type="ARBA" id="ARBA00022723"/>
    </source>
</evidence>
<feature type="domain" description="Cytochrome c" evidence="8">
    <location>
        <begin position="20"/>
        <end position="99"/>
    </location>
</feature>
<dbReference type="STRING" id="204536.SULAZ_1676"/>
<dbReference type="Gene3D" id="1.10.760.10">
    <property type="entry name" value="Cytochrome c-like domain"/>
    <property type="match status" value="1"/>
</dbReference>
<name>C1DWZ7_SULAA</name>
<evidence type="ECO:0000256" key="2">
    <source>
        <dbReference type="ARBA" id="ARBA00022617"/>
    </source>
</evidence>
<evidence type="ECO:0000256" key="4">
    <source>
        <dbReference type="ARBA" id="ARBA00022982"/>
    </source>
</evidence>
<keyword evidence="2 6" id="KW-0349">Heme</keyword>
<dbReference type="InterPro" id="IPR050597">
    <property type="entry name" value="Cytochrome_c_Oxidase_Subunit"/>
</dbReference>
<accession>C1DWZ7</accession>
<evidence type="ECO:0000256" key="5">
    <source>
        <dbReference type="ARBA" id="ARBA00023004"/>
    </source>
</evidence>
<reference evidence="9 10" key="1">
    <citation type="journal article" date="2009" name="J. Bacteriol.">
        <title>Complete and draft genome sequences of six members of the Aquificales.</title>
        <authorList>
            <person name="Reysenbach A.L."/>
            <person name="Hamamura N."/>
            <person name="Podar M."/>
            <person name="Griffiths E."/>
            <person name="Ferreira S."/>
            <person name="Hochstein R."/>
            <person name="Heidelberg J."/>
            <person name="Johnson J."/>
            <person name="Mead D."/>
            <person name="Pohorille A."/>
            <person name="Sarmiento M."/>
            <person name="Schweighofer K."/>
            <person name="Seshadri R."/>
            <person name="Voytek M.A."/>
        </authorList>
    </citation>
    <scope>NUCLEOTIDE SEQUENCE [LARGE SCALE GENOMIC DNA]</scope>
    <source>
        <strain evidence="10">Az-Fu1 / DSM 15241 / OCM 825</strain>
    </source>
</reference>
<dbReference type="InterPro" id="IPR009056">
    <property type="entry name" value="Cyt_c-like_dom"/>
</dbReference>
<dbReference type="InterPro" id="IPR036909">
    <property type="entry name" value="Cyt_c-like_dom_sf"/>
</dbReference>
<evidence type="ECO:0000313" key="9">
    <source>
        <dbReference type="EMBL" id="ACN99498.1"/>
    </source>
</evidence>
<evidence type="ECO:0000256" key="6">
    <source>
        <dbReference type="PROSITE-ProRule" id="PRU00433"/>
    </source>
</evidence>
<dbReference type="GO" id="GO:0009055">
    <property type="term" value="F:electron transfer activity"/>
    <property type="evidence" value="ECO:0007669"/>
    <property type="project" value="InterPro"/>
</dbReference>
<dbReference type="Pfam" id="PF00034">
    <property type="entry name" value="Cytochrom_C"/>
    <property type="match status" value="1"/>
</dbReference>
<keyword evidence="10" id="KW-1185">Reference proteome</keyword>
<dbReference type="Proteomes" id="UP000001369">
    <property type="component" value="Chromosome"/>
</dbReference>
<dbReference type="EMBL" id="CP001229">
    <property type="protein sequence ID" value="ACN99498.1"/>
    <property type="molecule type" value="Genomic_DNA"/>
</dbReference>
<dbReference type="GO" id="GO:0046872">
    <property type="term" value="F:metal ion binding"/>
    <property type="evidence" value="ECO:0007669"/>
    <property type="project" value="UniProtKB-KW"/>
</dbReference>
<evidence type="ECO:0000256" key="7">
    <source>
        <dbReference type="SAM" id="SignalP"/>
    </source>
</evidence>
<dbReference type="PANTHER" id="PTHR33751">
    <property type="entry name" value="CBB3-TYPE CYTOCHROME C OXIDASE SUBUNIT FIXP"/>
    <property type="match status" value="1"/>
</dbReference>
<dbReference type="eggNOG" id="COG2863">
    <property type="taxonomic scope" value="Bacteria"/>
</dbReference>
<dbReference type="SUPFAM" id="SSF46626">
    <property type="entry name" value="Cytochrome c"/>
    <property type="match status" value="1"/>
</dbReference>
<dbReference type="KEGG" id="saf:SULAZ_1676"/>
<keyword evidence="4" id="KW-0249">Electron transport</keyword>
<dbReference type="GO" id="GO:0020037">
    <property type="term" value="F:heme binding"/>
    <property type="evidence" value="ECO:0007669"/>
    <property type="project" value="InterPro"/>
</dbReference>
<dbReference type="RefSeq" id="WP_012674811.1">
    <property type="nucleotide sequence ID" value="NC_012438.1"/>
</dbReference>
<evidence type="ECO:0000313" key="10">
    <source>
        <dbReference type="Proteomes" id="UP000001369"/>
    </source>
</evidence>
<evidence type="ECO:0000259" key="8">
    <source>
        <dbReference type="PROSITE" id="PS51007"/>
    </source>
</evidence>
<dbReference type="OrthoDB" id="8526831at2"/>
<gene>
    <name evidence="9" type="ordered locus">SULAZ_1676</name>
</gene>
<keyword evidence="3 6" id="KW-0479">Metal-binding</keyword>
<dbReference type="PANTHER" id="PTHR33751:SF9">
    <property type="entry name" value="CYTOCHROME C4"/>
    <property type="match status" value="1"/>
</dbReference>
<dbReference type="AlphaFoldDB" id="C1DWZ7"/>
<feature type="chain" id="PRO_5002908793" evidence="7">
    <location>
        <begin position="23"/>
        <end position="99"/>
    </location>
</feature>